<feature type="transmembrane region" description="Helical" evidence="1">
    <location>
        <begin position="24"/>
        <end position="44"/>
    </location>
</feature>
<organism evidence="3 4">
    <name type="scientific">Streptomonospora algeriensis</name>
    <dbReference type="NCBI Taxonomy" id="995084"/>
    <lineage>
        <taxon>Bacteria</taxon>
        <taxon>Bacillati</taxon>
        <taxon>Actinomycetota</taxon>
        <taxon>Actinomycetes</taxon>
        <taxon>Streptosporangiales</taxon>
        <taxon>Nocardiopsidaceae</taxon>
        <taxon>Streptomonospora</taxon>
    </lineage>
</organism>
<feature type="domain" description="DUF4234" evidence="2">
    <location>
        <begin position="23"/>
        <end position="91"/>
    </location>
</feature>
<evidence type="ECO:0000313" key="3">
    <source>
        <dbReference type="EMBL" id="MFD0800879.1"/>
    </source>
</evidence>
<name>A0ABW3BEX8_9ACTN</name>
<protein>
    <submittedName>
        <fullName evidence="3">DUF4234 domain-containing protein</fullName>
    </submittedName>
</protein>
<keyword evidence="4" id="KW-1185">Reference proteome</keyword>
<evidence type="ECO:0000256" key="1">
    <source>
        <dbReference type="SAM" id="Phobius"/>
    </source>
</evidence>
<evidence type="ECO:0000259" key="2">
    <source>
        <dbReference type="Pfam" id="PF14018"/>
    </source>
</evidence>
<dbReference type="InterPro" id="IPR025328">
    <property type="entry name" value="DUF4234"/>
</dbReference>
<comment type="caution">
    <text evidence="3">The sequence shown here is derived from an EMBL/GenBank/DDBJ whole genome shotgun (WGS) entry which is preliminary data.</text>
</comment>
<reference evidence="4" key="1">
    <citation type="journal article" date="2019" name="Int. J. Syst. Evol. Microbiol.">
        <title>The Global Catalogue of Microorganisms (GCM) 10K type strain sequencing project: providing services to taxonomists for standard genome sequencing and annotation.</title>
        <authorList>
            <consortium name="The Broad Institute Genomics Platform"/>
            <consortium name="The Broad Institute Genome Sequencing Center for Infectious Disease"/>
            <person name="Wu L."/>
            <person name="Ma J."/>
        </authorList>
    </citation>
    <scope>NUCLEOTIDE SEQUENCE [LARGE SCALE GENOMIC DNA]</scope>
    <source>
        <strain evidence="4">CCUG 63369</strain>
    </source>
</reference>
<keyword evidence="1" id="KW-0812">Transmembrane</keyword>
<evidence type="ECO:0000313" key="4">
    <source>
        <dbReference type="Proteomes" id="UP001596956"/>
    </source>
</evidence>
<keyword evidence="1" id="KW-1133">Transmembrane helix</keyword>
<feature type="transmembrane region" description="Helical" evidence="1">
    <location>
        <begin position="64"/>
        <end position="87"/>
    </location>
</feature>
<proteinExistence type="predicted"/>
<accession>A0ABW3BEX8</accession>
<gene>
    <name evidence="3" type="ORF">ACFQZU_06055</name>
</gene>
<dbReference type="EMBL" id="JBHTHR010000111">
    <property type="protein sequence ID" value="MFD0800879.1"/>
    <property type="molecule type" value="Genomic_DNA"/>
</dbReference>
<keyword evidence="1" id="KW-0472">Membrane</keyword>
<feature type="transmembrane region" description="Helical" evidence="1">
    <location>
        <begin position="99"/>
        <end position="122"/>
    </location>
</feature>
<sequence length="132" mass="14381">MSMQQHHAGPVAHPADAIKRRNPFGVWLGLPLITLGIYMLVWIYKIHAEMDEANPRRTIGATGPMIAALIAPLTLFIWPAVATYKCGEHIAHVQRQAGLAPTCSGAIGLLLVIVFGLTPLYYQSELNKIVDG</sequence>
<dbReference type="Proteomes" id="UP001596956">
    <property type="component" value="Unassembled WGS sequence"/>
</dbReference>
<dbReference type="Pfam" id="PF14018">
    <property type="entry name" value="DUF4234"/>
    <property type="match status" value="1"/>
</dbReference>